<organism evidence="1 2">
    <name type="scientific">Ceratodon purpureus</name>
    <name type="common">Fire moss</name>
    <name type="synonym">Dicranum purpureum</name>
    <dbReference type="NCBI Taxonomy" id="3225"/>
    <lineage>
        <taxon>Eukaryota</taxon>
        <taxon>Viridiplantae</taxon>
        <taxon>Streptophyta</taxon>
        <taxon>Embryophyta</taxon>
        <taxon>Bryophyta</taxon>
        <taxon>Bryophytina</taxon>
        <taxon>Bryopsida</taxon>
        <taxon>Dicranidae</taxon>
        <taxon>Pseudoditrichales</taxon>
        <taxon>Ditrichaceae</taxon>
        <taxon>Ceratodon</taxon>
    </lineage>
</organism>
<keyword evidence="2" id="KW-1185">Reference proteome</keyword>
<reference evidence="1" key="1">
    <citation type="submission" date="2020-06" db="EMBL/GenBank/DDBJ databases">
        <title>WGS assembly of Ceratodon purpureus strain R40.</title>
        <authorList>
            <person name="Carey S.B."/>
            <person name="Jenkins J."/>
            <person name="Shu S."/>
            <person name="Lovell J.T."/>
            <person name="Sreedasyam A."/>
            <person name="Maumus F."/>
            <person name="Tiley G.P."/>
            <person name="Fernandez-Pozo N."/>
            <person name="Barry K."/>
            <person name="Chen C."/>
            <person name="Wang M."/>
            <person name="Lipzen A."/>
            <person name="Daum C."/>
            <person name="Saski C.A."/>
            <person name="Payton A.C."/>
            <person name="Mcbreen J.C."/>
            <person name="Conrad R.E."/>
            <person name="Kollar L.M."/>
            <person name="Olsson S."/>
            <person name="Huttunen S."/>
            <person name="Landis J.B."/>
            <person name="Wickett N.J."/>
            <person name="Johnson M.G."/>
            <person name="Rensing S.A."/>
            <person name="Grimwood J."/>
            <person name="Schmutz J."/>
            <person name="Mcdaniel S.F."/>
        </authorList>
    </citation>
    <scope>NUCLEOTIDE SEQUENCE</scope>
    <source>
        <strain evidence="1">R40</strain>
    </source>
</reference>
<proteinExistence type="predicted"/>
<gene>
    <name evidence="1" type="ORF">KC19_VG149200</name>
</gene>
<dbReference type="Proteomes" id="UP000822688">
    <property type="component" value="Chromosome V"/>
</dbReference>
<accession>A0A8T0HQB5</accession>
<dbReference type="AlphaFoldDB" id="A0A8T0HQB5"/>
<sequence>MSQMPKKKLKELAKEECENAIATPHTTAEWVWHKTSNSFALYDGLESNLLQRIKCVLAVNVNIVDFVSCRVCLSSYDMLTSHMLFDSIFLALFVWEVSARAGWPWIGLDGNGDARM</sequence>
<comment type="caution">
    <text evidence="1">The sequence shown here is derived from an EMBL/GenBank/DDBJ whole genome shotgun (WGS) entry which is preliminary data.</text>
</comment>
<name>A0A8T0HQB5_CERPU</name>
<evidence type="ECO:0000313" key="2">
    <source>
        <dbReference type="Proteomes" id="UP000822688"/>
    </source>
</evidence>
<evidence type="ECO:0000313" key="1">
    <source>
        <dbReference type="EMBL" id="KAG0573104.1"/>
    </source>
</evidence>
<dbReference type="EMBL" id="CM026426">
    <property type="protein sequence ID" value="KAG0573104.1"/>
    <property type="molecule type" value="Genomic_DNA"/>
</dbReference>
<protein>
    <submittedName>
        <fullName evidence="1">Uncharacterized protein</fullName>
    </submittedName>
</protein>